<proteinExistence type="predicted"/>
<keyword evidence="1" id="KW-0175">Coiled coil</keyword>
<dbReference type="SUPFAM" id="SSF57667">
    <property type="entry name" value="beta-beta-alpha zinc fingers"/>
    <property type="match status" value="1"/>
</dbReference>
<protein>
    <submittedName>
        <fullName evidence="2">Uncharacterized protein</fullName>
    </submittedName>
</protein>
<organism evidence="2">
    <name type="scientific">viral metagenome</name>
    <dbReference type="NCBI Taxonomy" id="1070528"/>
    <lineage>
        <taxon>unclassified sequences</taxon>
        <taxon>metagenomes</taxon>
        <taxon>organismal metagenomes</taxon>
    </lineage>
</organism>
<feature type="coiled-coil region" evidence="1">
    <location>
        <begin position="60"/>
        <end position="87"/>
    </location>
</feature>
<evidence type="ECO:0000256" key="1">
    <source>
        <dbReference type="SAM" id="Coils"/>
    </source>
</evidence>
<dbReference type="InterPro" id="IPR036236">
    <property type="entry name" value="Znf_C2H2_sf"/>
</dbReference>
<dbReference type="EMBL" id="MN738761">
    <property type="protein sequence ID" value="QHS83656.1"/>
    <property type="molecule type" value="Genomic_DNA"/>
</dbReference>
<name>A0A6C0AVQ9_9ZZZZ</name>
<dbReference type="AlphaFoldDB" id="A0A6C0AVQ9"/>
<accession>A0A6C0AVQ9</accession>
<evidence type="ECO:0000313" key="2">
    <source>
        <dbReference type="EMBL" id="QHS83656.1"/>
    </source>
</evidence>
<reference evidence="2" key="1">
    <citation type="journal article" date="2020" name="Nature">
        <title>Giant virus diversity and host interactions through global metagenomics.</title>
        <authorList>
            <person name="Schulz F."/>
            <person name="Roux S."/>
            <person name="Paez-Espino D."/>
            <person name="Jungbluth S."/>
            <person name="Walsh D.A."/>
            <person name="Denef V.J."/>
            <person name="McMahon K.D."/>
            <person name="Konstantinidis K.T."/>
            <person name="Eloe-Fadrosh E.A."/>
            <person name="Kyrpides N.C."/>
            <person name="Woyke T."/>
        </authorList>
    </citation>
    <scope>NUCLEOTIDE SEQUENCE</scope>
    <source>
        <strain evidence="2">GVMAG-S-ERX555961-36</strain>
    </source>
</reference>
<sequence>MNPQIVGKYKCRLCQFSSDRKHNYISHLKSKKHKKNQQEQQISIPAPMPANAPVPAAPQNLDLASAYSELTDEVNRMRNELNNFKVMYTELSTLKRQVETLRNALKDTTPVPEPMVAKNDMDIILKAFGHENWNYMDDNIVLNLMKKVNVCLPELVKIIHFNLEHPENMNIQITNKKENTIKIYDGREWKTQQRNDTIDNLILNLINQLENYEENFKKNTSPYIFELWRKKKLELISDSENSSKILKNMRTKIICCIVDMTKTIKSARKTKK</sequence>